<name>A0ACC5R8B7_9HYPH</name>
<keyword evidence="2" id="KW-1185">Reference proteome</keyword>
<dbReference type="EMBL" id="JAENHL010000007">
    <property type="protein sequence ID" value="MBK1868909.1"/>
    <property type="molecule type" value="Genomic_DNA"/>
</dbReference>
<accession>A0ACC5R8B7</accession>
<sequence>MAKRNWPRFRSWKTGALCVATVLTLVSSLTLYIYGPGNIGRFVASLWTSSYKSVLDLARSQPEVLSSVEDYIKLRVSARRIATGQEKAAEWKDTISAIEKKYGVPAETLVSIWGIESNFGKNMGDHSVLGSLAALADGGHRSDYFRAELWAAEEMIRDGHAKKSQMTGSWAGAIGQTQFMPSNFLTYAVDQDGDGRKDLWNSVPDSLASTANFLKEKGWRRGGDWGYEVKLPAGFDFGKVWKKNASMTLRDWGKLGVTRVTGKPLPQTTEAARFYQPAGGNGPVFLVLKNFEVIKRYNNADSYALAVAHLADRIEGGTEFVQAWPADMMPLTREERRELEDLMADKGYDASKADGILSPAGRLAIIKFQKREGLLADGHPSRALLQRLRSASQISSSKTSKAGS</sequence>
<comment type="caution">
    <text evidence="1">The sequence shown here is derived from an EMBL/GenBank/DDBJ whole genome shotgun (WGS) entry which is preliminary data.</text>
</comment>
<evidence type="ECO:0000313" key="1">
    <source>
        <dbReference type="EMBL" id="MBK1868909.1"/>
    </source>
</evidence>
<evidence type="ECO:0000313" key="2">
    <source>
        <dbReference type="Proteomes" id="UP000616151"/>
    </source>
</evidence>
<organism evidence="1 2">
    <name type="scientific">Taklimakanibacter albus</name>
    <dbReference type="NCBI Taxonomy" id="2800327"/>
    <lineage>
        <taxon>Bacteria</taxon>
        <taxon>Pseudomonadati</taxon>
        <taxon>Pseudomonadota</taxon>
        <taxon>Alphaproteobacteria</taxon>
        <taxon>Hyphomicrobiales</taxon>
        <taxon>Aestuariivirgaceae</taxon>
        <taxon>Taklimakanibacter</taxon>
    </lineage>
</organism>
<reference evidence="1" key="1">
    <citation type="submission" date="2021-01" db="EMBL/GenBank/DDBJ databases">
        <authorList>
            <person name="Sun Q."/>
        </authorList>
    </citation>
    <scope>NUCLEOTIDE SEQUENCE</scope>
    <source>
        <strain evidence="1">YIM B02566</strain>
    </source>
</reference>
<proteinExistence type="predicted"/>
<gene>
    <name evidence="1" type="ORF">JHL16_21300</name>
</gene>
<protein>
    <submittedName>
        <fullName evidence="1">Lytic murein transglycosylase</fullName>
    </submittedName>
</protein>
<dbReference type="Proteomes" id="UP000616151">
    <property type="component" value="Unassembled WGS sequence"/>
</dbReference>